<evidence type="ECO:0000313" key="2">
    <source>
        <dbReference type="EMBL" id="KAL0448314.1"/>
    </source>
</evidence>
<feature type="non-terminal residue" evidence="2">
    <location>
        <position position="402"/>
    </location>
</feature>
<proteinExistence type="predicted"/>
<protein>
    <recommendedName>
        <fullName evidence="1">DUF4216 domain-containing protein</fullName>
    </recommendedName>
</protein>
<dbReference type="Pfam" id="PF13952">
    <property type="entry name" value="DUF4216"/>
    <property type="match status" value="1"/>
</dbReference>
<name>A0AAW2X352_9LAMI</name>
<gene>
    <name evidence="2" type="ORF">Slati_1387800</name>
</gene>
<dbReference type="InterPro" id="IPR025312">
    <property type="entry name" value="DUF4216"/>
</dbReference>
<feature type="domain" description="DUF4216" evidence="1">
    <location>
        <begin position="270"/>
        <end position="346"/>
    </location>
</feature>
<dbReference type="PANTHER" id="PTHR48258">
    <property type="entry name" value="DUF4218 DOMAIN-CONTAINING PROTEIN-RELATED"/>
    <property type="match status" value="1"/>
</dbReference>
<comment type="caution">
    <text evidence="2">The sequence shown here is derived from an EMBL/GenBank/DDBJ whole genome shotgun (WGS) entry which is preliminary data.</text>
</comment>
<accession>A0AAW2X352</accession>
<organism evidence="2">
    <name type="scientific">Sesamum latifolium</name>
    <dbReference type="NCBI Taxonomy" id="2727402"/>
    <lineage>
        <taxon>Eukaryota</taxon>
        <taxon>Viridiplantae</taxon>
        <taxon>Streptophyta</taxon>
        <taxon>Embryophyta</taxon>
        <taxon>Tracheophyta</taxon>
        <taxon>Spermatophyta</taxon>
        <taxon>Magnoliopsida</taxon>
        <taxon>eudicotyledons</taxon>
        <taxon>Gunneridae</taxon>
        <taxon>Pentapetalae</taxon>
        <taxon>asterids</taxon>
        <taxon>lamiids</taxon>
        <taxon>Lamiales</taxon>
        <taxon>Pedaliaceae</taxon>
        <taxon>Sesamum</taxon>
    </lineage>
</organism>
<dbReference type="AlphaFoldDB" id="A0AAW2X352"/>
<dbReference type="EMBL" id="JACGWN010000005">
    <property type="protein sequence ID" value="KAL0448314.1"/>
    <property type="molecule type" value="Genomic_DNA"/>
</dbReference>
<reference evidence="2" key="2">
    <citation type="journal article" date="2024" name="Plant">
        <title>Genomic evolution and insights into agronomic trait innovations of Sesamum species.</title>
        <authorList>
            <person name="Miao H."/>
            <person name="Wang L."/>
            <person name="Qu L."/>
            <person name="Liu H."/>
            <person name="Sun Y."/>
            <person name="Le M."/>
            <person name="Wang Q."/>
            <person name="Wei S."/>
            <person name="Zheng Y."/>
            <person name="Lin W."/>
            <person name="Duan Y."/>
            <person name="Cao H."/>
            <person name="Xiong S."/>
            <person name="Wang X."/>
            <person name="Wei L."/>
            <person name="Li C."/>
            <person name="Ma Q."/>
            <person name="Ju M."/>
            <person name="Zhao R."/>
            <person name="Li G."/>
            <person name="Mu C."/>
            <person name="Tian Q."/>
            <person name="Mei H."/>
            <person name="Zhang T."/>
            <person name="Gao T."/>
            <person name="Zhang H."/>
        </authorList>
    </citation>
    <scope>NUCLEOTIDE SEQUENCE</scope>
    <source>
        <strain evidence="2">KEN1</strain>
    </source>
</reference>
<dbReference type="PANTHER" id="PTHR48258:SF4">
    <property type="entry name" value="DUF4216 DOMAIN-CONTAINING PROTEIN"/>
    <property type="match status" value="1"/>
</dbReference>
<reference evidence="2" key="1">
    <citation type="submission" date="2020-06" db="EMBL/GenBank/DDBJ databases">
        <authorList>
            <person name="Li T."/>
            <person name="Hu X."/>
            <person name="Zhang T."/>
            <person name="Song X."/>
            <person name="Zhang H."/>
            <person name="Dai N."/>
            <person name="Sheng W."/>
            <person name="Hou X."/>
            <person name="Wei L."/>
        </authorList>
    </citation>
    <scope>NUCLEOTIDE SEQUENCE</scope>
    <source>
        <strain evidence="2">KEN1</strain>
        <tissue evidence="2">Leaf</tissue>
    </source>
</reference>
<evidence type="ECO:0000259" key="1">
    <source>
        <dbReference type="Pfam" id="PF13952"/>
    </source>
</evidence>
<sequence length="402" mass="47369">MNWAQRRIFDAVGQAFWSSTYHQDGATDDDRFHNVMHAAEQPLWNGCTISQLAVVTELVDIKADGYISERLYDRISQWGDHIPCDHTFPLNYYNTKKLIKDLGLPMEKIDACRYDCMFYWNDDIDLVLCKWNRPSRNDDLAMNDTRIQQSIFNFPGRDFYVYRSFLNELYKHYYSKYPIIEELVATQFKNWFKRCVKDEINYTGNELLKLHYWGPTAEVTTFPCYFVNGYNFHIERHSVGKSTFNCGVCVKSSSYTDTDSDFYGVLEEVIQLDYPLIPNMQIVLFKCRWVDPVRSMKVHPRYHLVDVNFKKVYQKNEPFILAQQAVQVYYTEYPSMKRDKVDWMAVCKIKGRRVVDDSRWTDVAFQEDETISTPQVLTGDHNYALHDLNGIPLVVDRNQQGA</sequence>